<protein>
    <submittedName>
        <fullName evidence="1">Uncharacterized protein</fullName>
    </submittedName>
</protein>
<evidence type="ECO:0000313" key="2">
    <source>
        <dbReference type="Proteomes" id="UP001241377"/>
    </source>
</evidence>
<organism evidence="1 2">
    <name type="scientific">Naganishia cerealis</name>
    <dbReference type="NCBI Taxonomy" id="610337"/>
    <lineage>
        <taxon>Eukaryota</taxon>
        <taxon>Fungi</taxon>
        <taxon>Dikarya</taxon>
        <taxon>Basidiomycota</taxon>
        <taxon>Agaricomycotina</taxon>
        <taxon>Tremellomycetes</taxon>
        <taxon>Filobasidiales</taxon>
        <taxon>Filobasidiaceae</taxon>
        <taxon>Naganishia</taxon>
    </lineage>
</organism>
<reference evidence="1" key="1">
    <citation type="submission" date="2023-04" db="EMBL/GenBank/DDBJ databases">
        <title>Draft Genome sequencing of Naganishia species isolated from polar environments using Oxford Nanopore Technology.</title>
        <authorList>
            <person name="Leo P."/>
            <person name="Venkateswaran K."/>
        </authorList>
    </citation>
    <scope>NUCLEOTIDE SEQUENCE</scope>
    <source>
        <strain evidence="1">MNA-CCFEE 5261</strain>
    </source>
</reference>
<name>A0ACC2VEY4_9TREE</name>
<dbReference type="EMBL" id="JASBWR010000085">
    <property type="protein sequence ID" value="KAJ9097497.1"/>
    <property type="molecule type" value="Genomic_DNA"/>
</dbReference>
<comment type="caution">
    <text evidence="1">The sequence shown here is derived from an EMBL/GenBank/DDBJ whole genome shotgun (WGS) entry which is preliminary data.</text>
</comment>
<proteinExistence type="predicted"/>
<gene>
    <name evidence="1" type="ORF">QFC19_006769</name>
</gene>
<sequence>MGSLFARPAPPPGRGVPPGISDWSELWDLLWSGEVVKAGKLWWQAKWNAAEMKAFQDHIVGHSNTDEQTLGRQGTDIFLGDKQNRHERIYQAALASKAVYTLSGPMSSTPDIVSTTAFTSLEQNYVIEKHDNPNYLFWKEYPKDWILCSPRTDDQGQERFYLFSVKGTVGADDWLDNLAAGNNPRIQRGLLKEGQQMLEQAGQTLRDLLNEKKRVVFTGHSAGGAVAAYVYKELYREAVQKKAHWNMDCVVFGCAATDDRQVTFPAPGIDASDDDIGMMMVDEENDDTEEHNNNPNIRIAFCNRWDPVPRVTVSYVDWFVDNWNLYHALSDPEAREAFEYTPLPTDALVPFGQLVTLSDAPEVPPTGNTNTLARWLTPEQFRTLVYLDPVQHSMGLYIQRVTRLLTQSGFRGTDPGVQQALG</sequence>
<dbReference type="Proteomes" id="UP001241377">
    <property type="component" value="Unassembled WGS sequence"/>
</dbReference>
<evidence type="ECO:0000313" key="1">
    <source>
        <dbReference type="EMBL" id="KAJ9097497.1"/>
    </source>
</evidence>
<accession>A0ACC2VEY4</accession>
<keyword evidence="2" id="KW-1185">Reference proteome</keyword>